<accession>A0ACC0VF29</accession>
<proteinExistence type="predicted"/>
<comment type="caution">
    <text evidence="1">The sequence shown here is derived from an EMBL/GenBank/DDBJ whole genome shotgun (WGS) entry which is preliminary data.</text>
</comment>
<name>A0ACC0VF29_9HYPO</name>
<evidence type="ECO:0000313" key="2">
    <source>
        <dbReference type="Proteomes" id="UP001163324"/>
    </source>
</evidence>
<dbReference type="EMBL" id="CM047940">
    <property type="protein sequence ID" value="KAI9904310.1"/>
    <property type="molecule type" value="Genomic_DNA"/>
</dbReference>
<evidence type="ECO:0000313" key="1">
    <source>
        <dbReference type="EMBL" id="KAI9904310.1"/>
    </source>
</evidence>
<keyword evidence="2" id="KW-1185">Reference proteome</keyword>
<gene>
    <name evidence="1" type="ORF">N3K66_000839</name>
</gene>
<sequence length="681" mass="76051">MHVAPHVKRARQACEPCRRKKSRCPGEKPTCSYCRRLGQRCFYKTPGEGTAERSQVRRNAGLEQRMGSLENKMDRLIQQFGYKEMPVPQQDIASPQLRLPDTTATMEADTLDTSILANLQRTGELYLTWCHNQPVGLFAPETFVSSLPQRQEPLVLSLMALALRFPPETHTPEKDVELAEFAKSAQDSTLKSIGDGTVELSTLQTLCVLSLYHFGVGSASKASFYLGTARHLARSVICGDTGATGELGDCLRSIEVLQKLHGDIVAGNGAALSACDVSRLGYDGLAGNLFNESAVDHSIASCAFTFCEAWQMARSYAAARVGPDAPPPWDSRSDYSAVMQSHLRIDCRLPLKYRFASNRIADKGIQELQSNRAYWGPFLFLQVAYAAIPCIVNHPFLLSMRLRSFRYVLPQSFVQQSFEHITRHAGWIMYFLKLIEDKGFQVSDPSVAHCVAVVATIHLQHSFSRDLRLREKAQGGFDICLKFLRGMGGYWPCVSNMASNLVRLHQSVYQVPSPGEAKDEPALSIDARLLWDILIYERAVRPNAEVDQSMLGDTLRWETPLRSHEEREEGSAEFDLMGSAGISRHKLVPREIPIYAPGENATQLAGQEENEEEETGRKLGTDDRDRDHDDDEEENMPDAGLSLEDVYYEGVGGPVDQETLFLQANDYGRSIENWLSFDEAI</sequence>
<reference evidence="1" key="1">
    <citation type="submission" date="2022-10" db="EMBL/GenBank/DDBJ databases">
        <title>Complete Genome of Trichothecium roseum strain YXFP-22015, a Plant Pathogen Isolated from Citrus.</title>
        <authorList>
            <person name="Wang Y."/>
            <person name="Zhu L."/>
        </authorList>
    </citation>
    <scope>NUCLEOTIDE SEQUENCE</scope>
    <source>
        <strain evidence="1">YXFP-22015</strain>
    </source>
</reference>
<organism evidence="1 2">
    <name type="scientific">Trichothecium roseum</name>
    <dbReference type="NCBI Taxonomy" id="47278"/>
    <lineage>
        <taxon>Eukaryota</taxon>
        <taxon>Fungi</taxon>
        <taxon>Dikarya</taxon>
        <taxon>Ascomycota</taxon>
        <taxon>Pezizomycotina</taxon>
        <taxon>Sordariomycetes</taxon>
        <taxon>Hypocreomycetidae</taxon>
        <taxon>Hypocreales</taxon>
        <taxon>Hypocreales incertae sedis</taxon>
        <taxon>Trichothecium</taxon>
    </lineage>
</organism>
<dbReference type="Proteomes" id="UP001163324">
    <property type="component" value="Chromosome 1"/>
</dbReference>
<protein>
    <submittedName>
        <fullName evidence="1">Uncharacterized protein</fullName>
    </submittedName>
</protein>